<dbReference type="InterPro" id="IPR015797">
    <property type="entry name" value="NUDIX_hydrolase-like_dom_sf"/>
</dbReference>
<comment type="cofactor">
    <cofactor evidence="1">
        <name>Mg(2+)</name>
        <dbReference type="ChEBI" id="CHEBI:18420"/>
    </cofactor>
</comment>
<organism evidence="4 5">
    <name type="scientific">Ornithinimicrobium ciconiae</name>
    <dbReference type="NCBI Taxonomy" id="2594265"/>
    <lineage>
        <taxon>Bacteria</taxon>
        <taxon>Bacillati</taxon>
        <taxon>Actinomycetota</taxon>
        <taxon>Actinomycetes</taxon>
        <taxon>Micrococcales</taxon>
        <taxon>Ornithinimicrobiaceae</taxon>
        <taxon>Ornithinimicrobium</taxon>
    </lineage>
</organism>
<dbReference type="Pfam" id="PF00293">
    <property type="entry name" value="NUDIX"/>
    <property type="match status" value="1"/>
</dbReference>
<keyword evidence="2" id="KW-0378">Hydrolase</keyword>
<dbReference type="KEGG" id="orz:FNH13_04330"/>
<evidence type="ECO:0000256" key="2">
    <source>
        <dbReference type="ARBA" id="ARBA00022801"/>
    </source>
</evidence>
<accession>A0A516G857</accession>
<dbReference type="PANTHER" id="PTHR43046:SF14">
    <property type="entry name" value="MUTT_NUDIX FAMILY PROTEIN"/>
    <property type="match status" value="1"/>
</dbReference>
<feature type="domain" description="Nudix hydrolase" evidence="3">
    <location>
        <begin position="13"/>
        <end position="148"/>
    </location>
</feature>
<evidence type="ECO:0000259" key="3">
    <source>
        <dbReference type="PROSITE" id="PS51462"/>
    </source>
</evidence>
<proteinExistence type="predicted"/>
<dbReference type="Gene3D" id="3.90.79.10">
    <property type="entry name" value="Nucleoside Triphosphate Pyrophosphohydrolase"/>
    <property type="match status" value="1"/>
</dbReference>
<gene>
    <name evidence="4" type="ORF">FNH13_04330</name>
</gene>
<dbReference type="EMBL" id="CP041616">
    <property type="protein sequence ID" value="QDO87662.1"/>
    <property type="molecule type" value="Genomic_DNA"/>
</dbReference>
<evidence type="ECO:0000256" key="1">
    <source>
        <dbReference type="ARBA" id="ARBA00001946"/>
    </source>
</evidence>
<dbReference type="AlphaFoldDB" id="A0A516G857"/>
<keyword evidence="5" id="KW-1185">Reference proteome</keyword>
<dbReference type="OrthoDB" id="9804442at2"/>
<sequence length="161" mass="18248">MRSRGRGDAEMARVRAATRGLVLVEGRLLVTMLHGRTGEFWLTPGGGQHFGETKEENVAREVLEETGYRVRVGDLACGRDYLGARHFPDWDTGFQQTELFFWCHLLDPDPDPAAVEHDTHQTGVQWVPVPELIGSPLYPRRLATWLQEDPETRPTWLGDVN</sequence>
<dbReference type="PROSITE" id="PS51462">
    <property type="entry name" value="NUDIX"/>
    <property type="match status" value="1"/>
</dbReference>
<dbReference type="SUPFAM" id="SSF55811">
    <property type="entry name" value="Nudix"/>
    <property type="match status" value="1"/>
</dbReference>
<protein>
    <submittedName>
        <fullName evidence="4">NUDIX domain-containing protein</fullName>
    </submittedName>
</protein>
<reference evidence="4 5" key="1">
    <citation type="submission" date="2019-07" db="EMBL/GenBank/DDBJ databases">
        <title>complete genome sequencing of Ornithinimicrobium sp. H23M54.</title>
        <authorList>
            <person name="Bae J.-W."/>
            <person name="Lee S.-Y."/>
        </authorList>
    </citation>
    <scope>NUCLEOTIDE SEQUENCE [LARGE SCALE GENOMIC DNA]</scope>
    <source>
        <strain evidence="4 5">H23M54</strain>
    </source>
</reference>
<dbReference type="InterPro" id="IPR000086">
    <property type="entry name" value="NUDIX_hydrolase_dom"/>
</dbReference>
<dbReference type="Proteomes" id="UP000315395">
    <property type="component" value="Chromosome"/>
</dbReference>
<dbReference type="GO" id="GO:0016787">
    <property type="term" value="F:hydrolase activity"/>
    <property type="evidence" value="ECO:0007669"/>
    <property type="project" value="UniProtKB-KW"/>
</dbReference>
<dbReference type="PANTHER" id="PTHR43046">
    <property type="entry name" value="GDP-MANNOSE MANNOSYL HYDROLASE"/>
    <property type="match status" value="1"/>
</dbReference>
<evidence type="ECO:0000313" key="5">
    <source>
        <dbReference type="Proteomes" id="UP000315395"/>
    </source>
</evidence>
<name>A0A516G857_9MICO</name>
<evidence type="ECO:0000313" key="4">
    <source>
        <dbReference type="EMBL" id="QDO87662.1"/>
    </source>
</evidence>